<dbReference type="Proteomes" id="UP000265566">
    <property type="component" value="Chromosome 7"/>
</dbReference>
<evidence type="ECO:0000313" key="1">
    <source>
        <dbReference type="EMBL" id="RHN47661.1"/>
    </source>
</evidence>
<protein>
    <submittedName>
        <fullName evidence="1">Uncharacterized protein</fullName>
    </submittedName>
</protein>
<accession>A0A396H579</accession>
<name>A0A396H579_MEDTR</name>
<comment type="caution">
    <text evidence="1">The sequence shown here is derived from an EMBL/GenBank/DDBJ whole genome shotgun (WGS) entry which is preliminary data.</text>
</comment>
<proteinExistence type="predicted"/>
<sequence>MYICLILTKDWNYSTRQERVGFNFLIVFESILSRIMQCNLGVEKMRYQMSL</sequence>
<evidence type="ECO:0000313" key="2">
    <source>
        <dbReference type="Proteomes" id="UP000265566"/>
    </source>
</evidence>
<dbReference type="Gramene" id="rna42284">
    <property type="protein sequence ID" value="RHN47661.1"/>
    <property type="gene ID" value="gene42284"/>
</dbReference>
<organism evidence="1 2">
    <name type="scientific">Medicago truncatula</name>
    <name type="common">Barrel medic</name>
    <name type="synonym">Medicago tribuloides</name>
    <dbReference type="NCBI Taxonomy" id="3880"/>
    <lineage>
        <taxon>Eukaryota</taxon>
        <taxon>Viridiplantae</taxon>
        <taxon>Streptophyta</taxon>
        <taxon>Embryophyta</taxon>
        <taxon>Tracheophyta</taxon>
        <taxon>Spermatophyta</taxon>
        <taxon>Magnoliopsida</taxon>
        <taxon>eudicotyledons</taxon>
        <taxon>Gunneridae</taxon>
        <taxon>Pentapetalae</taxon>
        <taxon>rosids</taxon>
        <taxon>fabids</taxon>
        <taxon>Fabales</taxon>
        <taxon>Fabaceae</taxon>
        <taxon>Papilionoideae</taxon>
        <taxon>50 kb inversion clade</taxon>
        <taxon>NPAAA clade</taxon>
        <taxon>Hologalegina</taxon>
        <taxon>IRL clade</taxon>
        <taxon>Trifolieae</taxon>
        <taxon>Medicago</taxon>
    </lineage>
</organism>
<reference evidence="2" key="1">
    <citation type="journal article" date="2018" name="Nat. Plants">
        <title>Whole-genome landscape of Medicago truncatula symbiotic genes.</title>
        <authorList>
            <person name="Pecrix Y."/>
            <person name="Staton S.E."/>
            <person name="Sallet E."/>
            <person name="Lelandais-Briere C."/>
            <person name="Moreau S."/>
            <person name="Carrere S."/>
            <person name="Blein T."/>
            <person name="Jardinaud M.F."/>
            <person name="Latrasse D."/>
            <person name="Zouine M."/>
            <person name="Zahm M."/>
            <person name="Kreplak J."/>
            <person name="Mayjonade B."/>
            <person name="Satge C."/>
            <person name="Perez M."/>
            <person name="Cauet S."/>
            <person name="Marande W."/>
            <person name="Chantry-Darmon C."/>
            <person name="Lopez-Roques C."/>
            <person name="Bouchez O."/>
            <person name="Berard A."/>
            <person name="Debelle F."/>
            <person name="Munos S."/>
            <person name="Bendahmane A."/>
            <person name="Berges H."/>
            <person name="Niebel A."/>
            <person name="Buitink J."/>
            <person name="Frugier F."/>
            <person name="Benhamed M."/>
            <person name="Crespi M."/>
            <person name="Gouzy J."/>
            <person name="Gamas P."/>
        </authorList>
    </citation>
    <scope>NUCLEOTIDE SEQUENCE [LARGE SCALE GENOMIC DNA]</scope>
    <source>
        <strain evidence="2">cv. Jemalong A17</strain>
    </source>
</reference>
<gene>
    <name evidence="1" type="ORF">MtrunA17_Chr7g0255381</name>
</gene>
<dbReference type="EMBL" id="PSQE01000007">
    <property type="protein sequence ID" value="RHN47661.1"/>
    <property type="molecule type" value="Genomic_DNA"/>
</dbReference>
<dbReference type="AlphaFoldDB" id="A0A396H579"/>